<dbReference type="OrthoDB" id="9760256at2"/>
<dbReference type="InterPro" id="IPR001882">
    <property type="entry name" value="Biotin_BS"/>
</dbReference>
<accession>A0A3N4GPX4</accession>
<dbReference type="SUPFAM" id="SSF51230">
    <property type="entry name" value="Single hybrid motif"/>
    <property type="match status" value="1"/>
</dbReference>
<dbReference type="SUPFAM" id="SSF56059">
    <property type="entry name" value="Glutathione synthetase ATP-binding domain-like"/>
    <property type="match status" value="1"/>
</dbReference>
<evidence type="ECO:0000256" key="12">
    <source>
        <dbReference type="PROSITE-ProRule" id="PRU00409"/>
    </source>
</evidence>
<evidence type="ECO:0000256" key="2">
    <source>
        <dbReference type="ARBA" id="ARBA00013263"/>
    </source>
</evidence>
<dbReference type="PROSITE" id="PS00188">
    <property type="entry name" value="BIOTIN"/>
    <property type="match status" value="1"/>
</dbReference>
<keyword evidence="5 12" id="KW-0067">ATP-binding</keyword>
<keyword evidence="17" id="KW-1185">Reference proteome</keyword>
<dbReference type="InterPro" id="IPR048429">
    <property type="entry name" value="MCC_alpha_BT"/>
</dbReference>
<dbReference type="RefSeq" id="WP_123927339.1">
    <property type="nucleotide sequence ID" value="NZ_JBPSDP010000004.1"/>
</dbReference>
<evidence type="ECO:0000256" key="1">
    <source>
        <dbReference type="ARBA" id="ARBA00001953"/>
    </source>
</evidence>
<dbReference type="PROSITE" id="PS00867">
    <property type="entry name" value="CPSASE_2"/>
    <property type="match status" value="1"/>
</dbReference>
<feature type="domain" description="Lipoyl-binding" evidence="13">
    <location>
        <begin position="577"/>
        <end position="652"/>
    </location>
</feature>
<evidence type="ECO:0000259" key="14">
    <source>
        <dbReference type="PROSITE" id="PS50975"/>
    </source>
</evidence>
<comment type="caution">
    <text evidence="16">The sequence shown here is derived from an EMBL/GenBank/DDBJ whole genome shotgun (WGS) entry which is preliminary data.</text>
</comment>
<proteinExistence type="predicted"/>
<dbReference type="Pfam" id="PF02786">
    <property type="entry name" value="CPSase_L_D2"/>
    <property type="match status" value="1"/>
</dbReference>
<sequence length="660" mass="70166">MITKILVANRGEIARRVFRTCRDMGVYTVAVYSDPDADALFVLEADEAVPLGGTTPAESYLRADLVLAAAQRVGADAIHPGYGFLSENAQFAEQCTEAGIVFIGPGIRAIELMGSKLTARDLMKDAGVPVLPGCDLTGVADADIPALADEVGWPILVKASFGGGGRGMRIVRDHAALIDAIASARREADAAFGNDTVFLEHYLDEPRHIEIQIFGDTHGTIVHLNERECSIQRRHQKIVEESPSPAVSPELRATMGAAAVQAGRTLEYVGAGTVEFLLAPDGRFYFLEVNTRLQVEHPVTELVTGLDLVRLQIDVANGAPLPSAATAPTITGHAIEARIYAEDAANGFLPAAGHLDLFEIAMEPGIRLDTGVRSGDVVSTNYDPMLAKVIAYGATRAEATTRLARALQRSRIQGVTTNLNLLVGVLRSDEFAAGDIDTHYLDRSDIPDLIGRPDAATVRAAALAAALADQSEQRAQARALAGIASGFRNNLAQLQSREYLVGDEVVRVGYGLGVAPRFEVDGQPVNAQVLTMTPTDVDIVTDGVRRRFTMSTGHNSRLVTWASGSIEFVDVPRFPDSTEAITPGSLVAPMPGTVSRVQVAVGDEVAAGTVVLVLEAMKMEHSIVAETDSVVSEIPVSVGRSVETGTVLIVLEDNSEVQGQ</sequence>
<dbReference type="InterPro" id="IPR011761">
    <property type="entry name" value="ATP-grasp"/>
</dbReference>
<dbReference type="GO" id="GO:0004075">
    <property type="term" value="F:biotin carboxylase activity"/>
    <property type="evidence" value="ECO:0007669"/>
    <property type="project" value="UniProtKB-EC"/>
</dbReference>
<comment type="function">
    <text evidence="9">Component of a biotin-dependent acyl-CoA carboxylase complex. This subunit catalyzes the ATP-dependent carboxylation of the biotin carried by the biotin carboxyl carrier (BCC) domain, resulting in the formation of carboxyl biotin. When associated with the beta1 subunit AccD1, is involved in branched amino-acid catabolism with methylcrotonyl coenzyme A as the substrate.</text>
</comment>
<comment type="cofactor">
    <cofactor evidence="1">
        <name>biotin</name>
        <dbReference type="ChEBI" id="CHEBI:57586"/>
    </cofactor>
</comment>
<dbReference type="InterPro" id="IPR011764">
    <property type="entry name" value="Biotin_carboxylation_dom"/>
</dbReference>
<dbReference type="InterPro" id="IPR005482">
    <property type="entry name" value="Biotin_COase_C"/>
</dbReference>
<dbReference type="InterPro" id="IPR000089">
    <property type="entry name" value="Biotin_lipoyl"/>
</dbReference>
<dbReference type="FunFam" id="3.40.50.20:FF:000010">
    <property type="entry name" value="Propionyl-CoA carboxylase subunit alpha"/>
    <property type="match status" value="1"/>
</dbReference>
<gene>
    <name evidence="16" type="ORF">EF294_07160</name>
</gene>
<evidence type="ECO:0000256" key="10">
    <source>
        <dbReference type="ARBA" id="ARBA00065901"/>
    </source>
</evidence>
<dbReference type="Pfam" id="PF00364">
    <property type="entry name" value="Biotin_lipoyl"/>
    <property type="match status" value="1"/>
</dbReference>
<dbReference type="InterPro" id="IPR005479">
    <property type="entry name" value="CPAse_ATP-bd"/>
</dbReference>
<dbReference type="InterPro" id="IPR011054">
    <property type="entry name" value="Rudment_hybrid_motif"/>
</dbReference>
<dbReference type="PROSITE" id="PS50975">
    <property type="entry name" value="ATP_GRASP"/>
    <property type="match status" value="1"/>
</dbReference>
<keyword evidence="3" id="KW-0436">Ligase</keyword>
<dbReference type="GO" id="GO:0046872">
    <property type="term" value="F:metal ion binding"/>
    <property type="evidence" value="ECO:0007669"/>
    <property type="project" value="InterPro"/>
</dbReference>
<dbReference type="FunFam" id="3.30.470.20:FF:000028">
    <property type="entry name" value="Methylcrotonoyl-CoA carboxylase subunit alpha, mitochondrial"/>
    <property type="match status" value="1"/>
</dbReference>
<protein>
    <recommendedName>
        <fullName evidence="11">Biotin-dependent 3-methylcrotonyl-coenzyme A carboxylase alpha1 subunit</fullName>
        <ecNumber evidence="2">6.3.4.14</ecNumber>
    </recommendedName>
</protein>
<dbReference type="Gene3D" id="3.30.470.20">
    <property type="entry name" value="ATP-grasp fold, B domain"/>
    <property type="match status" value="1"/>
</dbReference>
<evidence type="ECO:0000259" key="15">
    <source>
        <dbReference type="PROSITE" id="PS50979"/>
    </source>
</evidence>
<dbReference type="InterPro" id="IPR011053">
    <property type="entry name" value="Single_hybrid_motif"/>
</dbReference>
<dbReference type="InterPro" id="IPR050856">
    <property type="entry name" value="Biotin_carboxylase_complex"/>
</dbReference>
<evidence type="ECO:0000256" key="4">
    <source>
        <dbReference type="ARBA" id="ARBA00022741"/>
    </source>
</evidence>
<evidence type="ECO:0000256" key="3">
    <source>
        <dbReference type="ARBA" id="ARBA00022598"/>
    </source>
</evidence>
<dbReference type="SMART" id="SM00878">
    <property type="entry name" value="Biotin_carb_C"/>
    <property type="match status" value="1"/>
</dbReference>
<feature type="domain" description="Biotin carboxylation" evidence="15">
    <location>
        <begin position="1"/>
        <end position="446"/>
    </location>
</feature>
<dbReference type="PROSITE" id="PS50968">
    <property type="entry name" value="BIOTINYL_LIPOYL"/>
    <property type="match status" value="1"/>
</dbReference>
<comment type="subunit">
    <text evidence="10">The biotin-dependent acyl-CoA carboxylase complex is composed of AccA1, which contains the biotin carboxylase (BC) and biotin carboxyl carrier protein (BCCP) domains, and AccD1, which contains the carboxyl transferase (CT) domain. The AccA1/AccD1 complex forms a dodecamer.</text>
</comment>
<comment type="pathway">
    <text evidence="7">Amino-acid degradation; L-leucine degradation.</text>
</comment>
<evidence type="ECO:0000256" key="6">
    <source>
        <dbReference type="ARBA" id="ARBA00023267"/>
    </source>
</evidence>
<dbReference type="InterPro" id="IPR016185">
    <property type="entry name" value="PreATP-grasp_dom_sf"/>
</dbReference>
<dbReference type="Proteomes" id="UP000267536">
    <property type="component" value="Unassembled WGS sequence"/>
</dbReference>
<dbReference type="Pfam" id="PF02785">
    <property type="entry name" value="Biotin_carb_C"/>
    <property type="match status" value="1"/>
</dbReference>
<dbReference type="PROSITE" id="PS50979">
    <property type="entry name" value="BC"/>
    <property type="match status" value="1"/>
</dbReference>
<dbReference type="SUPFAM" id="SSF52440">
    <property type="entry name" value="PreATP-grasp domain"/>
    <property type="match status" value="1"/>
</dbReference>
<feature type="domain" description="ATP-grasp" evidence="14">
    <location>
        <begin position="120"/>
        <end position="317"/>
    </location>
</feature>
<evidence type="ECO:0000256" key="11">
    <source>
        <dbReference type="ARBA" id="ARBA00074050"/>
    </source>
</evidence>
<comment type="catalytic activity">
    <reaction evidence="8">
        <text>N(6)-biotinyl-L-lysyl-[protein] + hydrogencarbonate + ATP = N(6)-carboxybiotinyl-L-lysyl-[protein] + ADP + phosphate + H(+)</text>
        <dbReference type="Rhea" id="RHEA:13501"/>
        <dbReference type="Rhea" id="RHEA-COMP:10505"/>
        <dbReference type="Rhea" id="RHEA-COMP:10506"/>
        <dbReference type="ChEBI" id="CHEBI:15378"/>
        <dbReference type="ChEBI" id="CHEBI:17544"/>
        <dbReference type="ChEBI" id="CHEBI:30616"/>
        <dbReference type="ChEBI" id="CHEBI:43474"/>
        <dbReference type="ChEBI" id="CHEBI:83144"/>
        <dbReference type="ChEBI" id="CHEBI:83145"/>
        <dbReference type="ChEBI" id="CHEBI:456216"/>
        <dbReference type="EC" id="6.3.4.14"/>
    </reaction>
    <physiologicalReaction direction="left-to-right" evidence="8">
        <dbReference type="Rhea" id="RHEA:13502"/>
    </physiologicalReaction>
</comment>
<evidence type="ECO:0000256" key="8">
    <source>
        <dbReference type="ARBA" id="ARBA00048501"/>
    </source>
</evidence>
<reference evidence="16 17" key="1">
    <citation type="submission" date="2018-11" db="EMBL/GenBank/DDBJ databases">
        <title>Draft genome sequence of Gordonia sp. RS15-1S isolated from rice stems.</title>
        <authorList>
            <person name="Muangham S."/>
        </authorList>
    </citation>
    <scope>NUCLEOTIDE SEQUENCE [LARGE SCALE GENOMIC DNA]</scope>
    <source>
        <strain evidence="16 17">RS15-1S</strain>
    </source>
</reference>
<keyword evidence="6" id="KW-0092">Biotin</keyword>
<evidence type="ECO:0000256" key="7">
    <source>
        <dbReference type="ARBA" id="ARBA00046317"/>
    </source>
</evidence>
<evidence type="ECO:0000256" key="5">
    <source>
        <dbReference type="ARBA" id="ARBA00022840"/>
    </source>
</evidence>
<dbReference type="SUPFAM" id="SSF51246">
    <property type="entry name" value="Rudiment single hybrid motif"/>
    <property type="match status" value="1"/>
</dbReference>
<evidence type="ECO:0000313" key="16">
    <source>
        <dbReference type="EMBL" id="RPA64953.1"/>
    </source>
</evidence>
<dbReference type="EMBL" id="RKMH01000004">
    <property type="protein sequence ID" value="RPA64953.1"/>
    <property type="molecule type" value="Genomic_DNA"/>
</dbReference>
<name>A0A3N4GPX4_9ACTN</name>
<dbReference type="FunFam" id="2.40.50.100:FF:000003">
    <property type="entry name" value="Acetyl-CoA carboxylase biotin carboxyl carrier protein"/>
    <property type="match status" value="1"/>
</dbReference>
<dbReference type="Pfam" id="PF21139">
    <property type="entry name" value="BT_MCC_alpha"/>
    <property type="match status" value="1"/>
</dbReference>
<dbReference type="CDD" id="cd06850">
    <property type="entry name" value="biotinyl_domain"/>
    <property type="match status" value="1"/>
</dbReference>
<evidence type="ECO:0000256" key="9">
    <source>
        <dbReference type="ARBA" id="ARBA00053351"/>
    </source>
</evidence>
<keyword evidence="4 12" id="KW-0547">Nucleotide-binding</keyword>
<dbReference type="PANTHER" id="PTHR18866">
    <property type="entry name" value="CARBOXYLASE:PYRUVATE/ACETYL-COA/PROPIONYL-COA CARBOXYLASE"/>
    <property type="match status" value="1"/>
</dbReference>
<dbReference type="PANTHER" id="PTHR18866:SF126">
    <property type="entry name" value="BIOTIN CARBOXYLASE"/>
    <property type="match status" value="1"/>
</dbReference>
<dbReference type="AlphaFoldDB" id="A0A3N4GPX4"/>
<dbReference type="GO" id="GO:0005524">
    <property type="term" value="F:ATP binding"/>
    <property type="evidence" value="ECO:0007669"/>
    <property type="project" value="UniProtKB-UniRule"/>
</dbReference>
<dbReference type="EC" id="6.3.4.14" evidence="2"/>
<dbReference type="Gene3D" id="2.40.50.100">
    <property type="match status" value="1"/>
</dbReference>
<organism evidence="16 17">
    <name type="scientific">Gordonia oryzae</name>
    <dbReference type="NCBI Taxonomy" id="2487349"/>
    <lineage>
        <taxon>Bacteria</taxon>
        <taxon>Bacillati</taxon>
        <taxon>Actinomycetota</taxon>
        <taxon>Actinomycetes</taxon>
        <taxon>Mycobacteriales</taxon>
        <taxon>Gordoniaceae</taxon>
        <taxon>Gordonia</taxon>
    </lineage>
</organism>
<evidence type="ECO:0000313" key="17">
    <source>
        <dbReference type="Proteomes" id="UP000267536"/>
    </source>
</evidence>
<evidence type="ECO:0000259" key="13">
    <source>
        <dbReference type="PROSITE" id="PS50968"/>
    </source>
</evidence>
<dbReference type="InterPro" id="IPR005481">
    <property type="entry name" value="BC-like_N"/>
</dbReference>
<dbReference type="Pfam" id="PF00289">
    <property type="entry name" value="Biotin_carb_N"/>
    <property type="match status" value="1"/>
</dbReference>